<comment type="caution">
    <text evidence="3">The sequence shown here is derived from an EMBL/GenBank/DDBJ whole genome shotgun (WGS) entry which is preliminary data.</text>
</comment>
<dbReference type="PANTHER" id="PTHR34961:SF1">
    <property type="entry name" value="ROOT MERISTEM GROWTH FACTOR 10"/>
    <property type="match status" value="1"/>
</dbReference>
<reference evidence="3 4" key="1">
    <citation type="journal article" date="2019" name="Nat. Plants">
        <title>Stout camphor tree genome fills gaps in understanding of flowering plant genome evolution.</title>
        <authorList>
            <person name="Chaw S.M."/>
            <person name="Liu Y.C."/>
            <person name="Wu Y.W."/>
            <person name="Wang H.Y."/>
            <person name="Lin C.I."/>
            <person name="Wu C.S."/>
            <person name="Ke H.M."/>
            <person name="Chang L.Y."/>
            <person name="Hsu C.Y."/>
            <person name="Yang H.T."/>
            <person name="Sudianto E."/>
            <person name="Hsu M.H."/>
            <person name="Wu K.P."/>
            <person name="Wang L.N."/>
            <person name="Leebens-Mack J.H."/>
            <person name="Tsai I.J."/>
        </authorList>
    </citation>
    <scope>NUCLEOTIDE SEQUENCE [LARGE SCALE GENOMIC DNA]</scope>
    <source>
        <strain evidence="4">cv. Chaw 1501</strain>
        <tissue evidence="3">Young leaves</tissue>
    </source>
</reference>
<dbReference type="Proteomes" id="UP000283530">
    <property type="component" value="Unassembled WGS sequence"/>
</dbReference>
<keyword evidence="2" id="KW-0732">Signal</keyword>
<feature type="region of interest" description="Disordered" evidence="1">
    <location>
        <begin position="45"/>
        <end position="89"/>
    </location>
</feature>
<organism evidence="3 4">
    <name type="scientific">Cinnamomum micranthum f. kanehirae</name>
    <dbReference type="NCBI Taxonomy" id="337451"/>
    <lineage>
        <taxon>Eukaryota</taxon>
        <taxon>Viridiplantae</taxon>
        <taxon>Streptophyta</taxon>
        <taxon>Embryophyta</taxon>
        <taxon>Tracheophyta</taxon>
        <taxon>Spermatophyta</taxon>
        <taxon>Magnoliopsida</taxon>
        <taxon>Magnoliidae</taxon>
        <taxon>Laurales</taxon>
        <taxon>Lauraceae</taxon>
        <taxon>Cinnamomum</taxon>
    </lineage>
</organism>
<evidence type="ECO:0000313" key="4">
    <source>
        <dbReference type="Proteomes" id="UP000283530"/>
    </source>
</evidence>
<feature type="chain" id="PRO_5019444602" evidence="2">
    <location>
        <begin position="20"/>
        <end position="188"/>
    </location>
</feature>
<dbReference type="EMBL" id="QPKB01000007">
    <property type="protein sequence ID" value="RWR89819.1"/>
    <property type="molecule type" value="Genomic_DNA"/>
</dbReference>
<dbReference type="AlphaFoldDB" id="A0A443PGC8"/>
<name>A0A443PGC8_9MAGN</name>
<dbReference type="OrthoDB" id="1911637at2759"/>
<evidence type="ECO:0000256" key="1">
    <source>
        <dbReference type="SAM" id="MobiDB-lite"/>
    </source>
</evidence>
<feature type="compositionally biased region" description="Basic and acidic residues" evidence="1">
    <location>
        <begin position="64"/>
        <end position="89"/>
    </location>
</feature>
<sequence>MYFLPILLLLSSSSHVCNARHLHDHHGKDIEDLKHDRTLTPLKPVQSLSSGLHSQKHQPMNGKDGVHERVGSATTKDARDTEALPRDVKAKSGSVSGAVQIGSLVTVSWRIPPAKHGVHPGNKNLMPYTDVDLRQKTKLEETGRRWRSILGFGSDVKESIESDVTDVDQDVVSMDYQQPHLNPPIHNP</sequence>
<evidence type="ECO:0000256" key="2">
    <source>
        <dbReference type="SAM" id="SignalP"/>
    </source>
</evidence>
<accession>A0A443PGC8</accession>
<feature type="signal peptide" evidence="2">
    <location>
        <begin position="1"/>
        <end position="19"/>
    </location>
</feature>
<gene>
    <name evidence="3" type="ORF">CKAN_01889000</name>
</gene>
<proteinExistence type="predicted"/>
<keyword evidence="4" id="KW-1185">Reference proteome</keyword>
<evidence type="ECO:0000313" key="3">
    <source>
        <dbReference type="EMBL" id="RWR89819.1"/>
    </source>
</evidence>
<dbReference type="InterPro" id="IPR053313">
    <property type="entry name" value="RGF"/>
</dbReference>
<protein>
    <submittedName>
        <fullName evidence="3">Uncharacterized protein</fullName>
    </submittedName>
</protein>
<dbReference type="PANTHER" id="PTHR34961">
    <property type="entry name" value="TRANSMEMBRANE PROTEIN"/>
    <property type="match status" value="1"/>
</dbReference>